<evidence type="ECO:0008006" key="3">
    <source>
        <dbReference type="Google" id="ProtNLM"/>
    </source>
</evidence>
<gene>
    <name evidence="1" type="ORF">F992_01421</name>
</gene>
<organism evidence="1 2">
    <name type="scientific">Acinetobacter modestus</name>
    <dbReference type="NCBI Taxonomy" id="1776740"/>
    <lineage>
        <taxon>Bacteria</taxon>
        <taxon>Pseudomonadati</taxon>
        <taxon>Pseudomonadota</taxon>
        <taxon>Gammaproteobacteria</taxon>
        <taxon>Moraxellales</taxon>
        <taxon>Moraxellaceae</taxon>
        <taxon>Acinetobacter</taxon>
    </lineage>
</organism>
<dbReference type="RefSeq" id="WP_004661310.1">
    <property type="nucleotide sequence ID" value="NZ_BMDV01000002.1"/>
</dbReference>
<evidence type="ECO:0000313" key="1">
    <source>
        <dbReference type="EMBL" id="ENU27307.1"/>
    </source>
</evidence>
<dbReference type="PROSITE" id="PS51257">
    <property type="entry name" value="PROKAR_LIPOPROTEIN"/>
    <property type="match status" value="1"/>
</dbReference>
<reference evidence="2" key="1">
    <citation type="submission" date="2013-02" db="EMBL/GenBank/DDBJ databases">
        <title>The Genome Sequence of Acinetobacter sp. NIPH 236.</title>
        <authorList>
            <consortium name="The Broad Institute Genome Sequencing Platform"/>
            <consortium name="The Broad Institute Genome Sequencing Center for Infectious Disease"/>
            <person name="Cerqueira G."/>
            <person name="Feldgarden M."/>
            <person name="Courvalin P."/>
            <person name="Perichon B."/>
            <person name="Grillot-Courvalin C."/>
            <person name="Clermont D."/>
            <person name="Rocha E."/>
            <person name="Yoon E.-J."/>
            <person name="Nemec A."/>
            <person name="Walker B."/>
            <person name="Young S.K."/>
            <person name="Zeng Q."/>
            <person name="Gargeya S."/>
            <person name="Fitzgerald M."/>
            <person name="Haas B."/>
            <person name="Abouelleil A."/>
            <person name="Alvarado L."/>
            <person name="Arachchi H.M."/>
            <person name="Berlin A.M."/>
            <person name="Chapman S.B."/>
            <person name="Dewar J."/>
            <person name="Goldberg J."/>
            <person name="Griggs A."/>
            <person name="Gujja S."/>
            <person name="Hansen M."/>
            <person name="Howarth C."/>
            <person name="Imamovic A."/>
            <person name="Larimer J."/>
            <person name="McCowan C."/>
            <person name="Murphy C."/>
            <person name="Neiman D."/>
            <person name="Pearson M."/>
            <person name="Priest M."/>
            <person name="Roberts A."/>
            <person name="Saif S."/>
            <person name="Shea T."/>
            <person name="Sisk P."/>
            <person name="Sykes S."/>
            <person name="Wortman J."/>
            <person name="Nusbaum C."/>
            <person name="Birren B."/>
        </authorList>
    </citation>
    <scope>NUCLEOTIDE SEQUENCE [LARGE SCALE GENOMIC DNA]</scope>
    <source>
        <strain evidence="2">NIPH 236</strain>
    </source>
</reference>
<keyword evidence="2" id="KW-1185">Reference proteome</keyword>
<dbReference type="EMBL" id="APOJ01000022">
    <property type="protein sequence ID" value="ENU27307.1"/>
    <property type="molecule type" value="Genomic_DNA"/>
</dbReference>
<comment type="caution">
    <text evidence="1">The sequence shown here is derived from an EMBL/GenBank/DDBJ whole genome shotgun (WGS) entry which is preliminary data.</text>
</comment>
<name>A0ABP2TYK1_9GAMM</name>
<proteinExistence type="predicted"/>
<evidence type="ECO:0000313" key="2">
    <source>
        <dbReference type="Proteomes" id="UP000013190"/>
    </source>
</evidence>
<reference evidence="1 2" key="2">
    <citation type="journal article" date="2016" name="Int. J. Syst. Evol. Microbiol.">
        <title>Taxonomy of haemolytic and/or proteolytic strains of the genus Acinetobacter with the proposal of Acinetobacter courvalinii sp. nov. (genomic species 14 sensu Bouvet &amp; Jeanjean), Acinetobacter dispersus sp. nov. (genomic species 17), Acinetobacter modestus sp. nov., Acinetobacter proteolyticus sp. nov. and Acinetobacter vivianii sp. nov.</title>
        <authorList>
            <person name="Nemec A."/>
            <person name="Radolfova-Krizova L."/>
            <person name="Maixnerova M."/>
            <person name="Vrestiakova E."/>
            <person name="Jezek P."/>
            <person name="Sedo O."/>
        </authorList>
    </citation>
    <scope>NUCLEOTIDE SEQUENCE [LARGE SCALE GENOMIC DNA]</scope>
    <source>
        <strain evidence="1 2">NIPH 236</strain>
    </source>
</reference>
<sequence length="470" mass="52679">MLNIKSSVAVLTTSLILSACGSDNHQSKENNSTSPATFTTEFKSDLTLQKDSDPVIQIAGRTSNQDDNINAYSVTHHFEKSKSSIIFSYNLDKNDVSKTLYVKYDPILKEILGASIKSSPTKIGELQVGSMQYACSEFFYDACKNIQINFDDKTGYSELTFHNAKLSTSNLTDSTNTIKSFITLNGKLAGSLSNLPQTFEDIRKTSVSNLLINQQKNMPLAVIYDPILKQISFDTYTENNFDTGLKLDQFITTLNDKFPPSTILRTETLSGLSGACISKISDIYASPSSITVTENSNDITLTFDQTRYKHTNDALLTPNLPLLDTCPSTYRELNGFVKVNKPHTKLQISPIKKEDFGYSDFQVPAQYFDVANHNLQKFGNDFIDVEIKNKQIEKVSFHEYDLRAAPNSNVLTVFRYTFTCDAKKSCKGISYDDKNTSITFKNTNLFYEENQFDTINQSITLNGVFDFAGR</sequence>
<dbReference type="GeneID" id="92834830"/>
<accession>A0ABP2TYK1</accession>
<protein>
    <recommendedName>
        <fullName evidence="3">Lipoprotein</fullName>
    </recommendedName>
</protein>
<dbReference type="Proteomes" id="UP000013190">
    <property type="component" value="Unassembled WGS sequence"/>
</dbReference>